<proteinExistence type="predicted"/>
<dbReference type="InterPro" id="IPR030547">
    <property type="entry name" value="XRCC2"/>
</dbReference>
<dbReference type="SUPFAM" id="SSF52833">
    <property type="entry name" value="Thioredoxin-like"/>
    <property type="match status" value="1"/>
</dbReference>
<evidence type="ECO:0008006" key="4">
    <source>
        <dbReference type="Google" id="ProtNLM"/>
    </source>
</evidence>
<dbReference type="NCBIfam" id="TIGR02174">
    <property type="entry name" value="CXXU_selWTH"/>
    <property type="match status" value="1"/>
</dbReference>
<keyword evidence="1" id="KW-0676">Redox-active center</keyword>
<organism evidence="2 3">
    <name type="scientific">Polyplax serrata</name>
    <name type="common">Common mouse louse</name>
    <dbReference type="NCBI Taxonomy" id="468196"/>
    <lineage>
        <taxon>Eukaryota</taxon>
        <taxon>Metazoa</taxon>
        <taxon>Ecdysozoa</taxon>
        <taxon>Arthropoda</taxon>
        <taxon>Hexapoda</taxon>
        <taxon>Insecta</taxon>
        <taxon>Pterygota</taxon>
        <taxon>Neoptera</taxon>
        <taxon>Paraneoptera</taxon>
        <taxon>Psocodea</taxon>
        <taxon>Troctomorpha</taxon>
        <taxon>Phthiraptera</taxon>
        <taxon>Anoplura</taxon>
        <taxon>Polyplacidae</taxon>
        <taxon>Polyplax</taxon>
    </lineage>
</organism>
<comment type="caution">
    <text evidence="2">The sequence shown here is derived from an EMBL/GenBank/DDBJ whole genome shotgun (WGS) entry which is preliminary data.</text>
</comment>
<dbReference type="PANTHER" id="PTHR46644:SF2">
    <property type="entry name" value="DNA REPAIR PROTEIN XRCC2"/>
    <property type="match status" value="1"/>
</dbReference>
<evidence type="ECO:0000256" key="1">
    <source>
        <dbReference type="ARBA" id="ARBA00023284"/>
    </source>
</evidence>
<gene>
    <name evidence="2" type="ORF">RUM44_001182</name>
</gene>
<dbReference type="PANTHER" id="PTHR46644">
    <property type="entry name" value="DNA REPAIR PROTEIN XRCC2"/>
    <property type="match status" value="1"/>
</dbReference>
<protein>
    <recommendedName>
        <fullName evidence="4">XRCC2</fullName>
    </recommendedName>
</protein>
<keyword evidence="3" id="KW-1185">Reference proteome</keyword>
<dbReference type="Proteomes" id="UP001359485">
    <property type="component" value="Unassembled WGS sequence"/>
</dbReference>
<name>A0ABR1B6S4_POLSC</name>
<dbReference type="InterPro" id="IPR027417">
    <property type="entry name" value="P-loop_NTPase"/>
</dbReference>
<dbReference type="EMBL" id="JAWJWF010000003">
    <property type="protein sequence ID" value="KAK6635928.1"/>
    <property type="molecule type" value="Genomic_DNA"/>
</dbReference>
<evidence type="ECO:0000313" key="3">
    <source>
        <dbReference type="Proteomes" id="UP001359485"/>
    </source>
</evidence>
<dbReference type="Gene3D" id="3.40.50.300">
    <property type="entry name" value="P-loop containing nucleotide triphosphate hydrolases"/>
    <property type="match status" value="1"/>
</dbReference>
<reference evidence="2 3" key="1">
    <citation type="submission" date="2023-09" db="EMBL/GenBank/DDBJ databases">
        <title>Genomes of two closely related lineages of the louse Polyplax serrata with different host specificities.</title>
        <authorList>
            <person name="Martinu J."/>
            <person name="Tarabai H."/>
            <person name="Stefka J."/>
            <person name="Hypsa V."/>
        </authorList>
    </citation>
    <scope>NUCLEOTIDE SEQUENCE [LARGE SCALE GENOMIC DNA]</scope>
    <source>
        <strain evidence="2">98ZLc_SE</strain>
    </source>
</reference>
<dbReference type="SUPFAM" id="SSF52540">
    <property type="entry name" value="P-loop containing nucleoside triphosphate hydrolases"/>
    <property type="match status" value="1"/>
</dbReference>
<evidence type="ECO:0000313" key="2">
    <source>
        <dbReference type="EMBL" id="KAK6635928.1"/>
    </source>
</evidence>
<sequence length="288" mass="32019">MDKINAESGFQLMCRFNSRTSLLHLDDVLFPDGPRPGDIIQISGESTVGKSFLLMKFLAKALLPKTYNGVELGGLGASVIVIDTDNGISILKLVCLMEKTILSSYDMNTEKKISTNVEAVEKIIRNSLKNMLVLKTHTSFQLEMNSYSIEKLLTTNANISLIIIDSLTSYYWSDLAEHKPIKKMDLYLKIQIEKFLKYSKDSSCGYASKFEELSTAIKAVHPDVEINCKNGSPGSFEVTINGELVHSKLQTLAFPDFESVVQMVKEVKTGMAPRKIANHQPIVNCIVS</sequence>
<accession>A0ABR1B6S4</accession>
<dbReference type="Gene3D" id="3.40.30.10">
    <property type="entry name" value="Glutaredoxin"/>
    <property type="match status" value="1"/>
</dbReference>
<dbReference type="InterPro" id="IPR011893">
    <property type="entry name" value="Selenoprotein_Rdx-typ"/>
</dbReference>
<dbReference type="Pfam" id="PF10262">
    <property type="entry name" value="Rdx"/>
    <property type="match status" value="1"/>
</dbReference>
<dbReference type="InterPro" id="IPR036249">
    <property type="entry name" value="Thioredoxin-like_sf"/>
</dbReference>